<reference evidence="2" key="2">
    <citation type="journal article" date="2023" name="IMA Fungus">
        <title>Comparative genomic study of the Penicillium genus elucidates a diverse pangenome and 15 lateral gene transfer events.</title>
        <authorList>
            <person name="Petersen C."/>
            <person name="Sorensen T."/>
            <person name="Nielsen M.R."/>
            <person name="Sondergaard T.E."/>
            <person name="Sorensen J.L."/>
            <person name="Fitzpatrick D.A."/>
            <person name="Frisvad J.C."/>
            <person name="Nielsen K.L."/>
        </authorList>
    </citation>
    <scope>NUCLEOTIDE SEQUENCE</scope>
    <source>
        <strain evidence="2">IBT 35673</strain>
    </source>
</reference>
<dbReference type="AlphaFoldDB" id="A0A9W9Q910"/>
<dbReference type="InterPro" id="IPR056948">
    <property type="entry name" value="PNGaseA_N"/>
</dbReference>
<dbReference type="EMBL" id="JAPZBQ010000005">
    <property type="protein sequence ID" value="KAJ5328509.1"/>
    <property type="molecule type" value="Genomic_DNA"/>
</dbReference>
<dbReference type="Pfam" id="PF25156">
    <property type="entry name" value="PNGase_A_C"/>
    <property type="match status" value="1"/>
</dbReference>
<organism evidence="2 3">
    <name type="scientific">Penicillium brevicompactum</name>
    <dbReference type="NCBI Taxonomy" id="5074"/>
    <lineage>
        <taxon>Eukaryota</taxon>
        <taxon>Fungi</taxon>
        <taxon>Dikarya</taxon>
        <taxon>Ascomycota</taxon>
        <taxon>Pezizomycotina</taxon>
        <taxon>Eurotiomycetes</taxon>
        <taxon>Eurotiomycetidae</taxon>
        <taxon>Eurotiales</taxon>
        <taxon>Aspergillaceae</taxon>
        <taxon>Penicillium</taxon>
    </lineage>
</organism>
<dbReference type="Proteomes" id="UP001147695">
    <property type="component" value="Unassembled WGS sequence"/>
</dbReference>
<evidence type="ECO:0000313" key="3">
    <source>
        <dbReference type="Proteomes" id="UP001147695"/>
    </source>
</evidence>
<sequence length="409" mass="45649">MLTARFSYEDNVRTADLILPISAQRSAFHNASAFQIPSDNTTVIHTIPERAYRAVVSIFACGQSQEEFWWENVFSQDTRAFEKTVIEVYGYTPFREIQLYIDGTLAGVVWPFPMIFTGGIAAVFWSPLVGIDAFDFRQPEIDISPFLPMIQDGEQHSFEIRVTGLDVSAEGNVTFSNMVKSYWTITGNIFLYFDDRSPGADKIVSERKPPDVDAPMPAFAVTRNLTRNQTGETDSLSYSMTVERSFRATSSLHSWSQKYYFSHQGLLSYQGRVQINTQLTAGNHTVTNFGSTLVSDSVIFRYPLHVNASLGSSENGSLAEYHMQRGLDIERTGGPDFSTFTMGPGPSYLHTSQAGTAWKNAVTGQGMTSWGDTHHVFESEMSGQRFQRNVFASNGSIVEDTNPQSRHSS</sequence>
<dbReference type="Pfam" id="PF12222">
    <property type="entry name" value="PNGaseA"/>
    <property type="match status" value="1"/>
</dbReference>
<name>A0A9W9Q910_PENBR</name>
<comment type="caution">
    <text evidence="2">The sequence shown here is derived from an EMBL/GenBank/DDBJ whole genome shotgun (WGS) entry which is preliminary data.</text>
</comment>
<dbReference type="PANTHER" id="PTHR31104">
    <property type="entry name" value="PEPTIDE-N4-(N-ACETYL-BETA-GLUCOSAMINYL)ASPARAGINE AMIDASE A PROTEIN"/>
    <property type="match status" value="1"/>
</dbReference>
<accession>A0A9W9Q910</accession>
<feature type="domain" description="Peptide N-acetyl-beta-D-glucosaminyl asparaginase amidase A N-terminal" evidence="1">
    <location>
        <begin position="2"/>
        <end position="200"/>
    </location>
</feature>
<dbReference type="InterPro" id="IPR021102">
    <property type="entry name" value="PNGase_A"/>
</dbReference>
<protein>
    <recommendedName>
        <fullName evidence="1">Peptide N-acetyl-beta-D-glucosaminyl asparaginase amidase A N-terminal domain-containing protein</fullName>
    </recommendedName>
</protein>
<gene>
    <name evidence="2" type="ORF">N7452_008899</name>
</gene>
<evidence type="ECO:0000259" key="1">
    <source>
        <dbReference type="Pfam" id="PF12222"/>
    </source>
</evidence>
<reference evidence="2" key="1">
    <citation type="submission" date="2022-12" db="EMBL/GenBank/DDBJ databases">
        <authorList>
            <person name="Petersen C."/>
        </authorList>
    </citation>
    <scope>NUCLEOTIDE SEQUENCE</scope>
    <source>
        <strain evidence="2">IBT 35673</strain>
    </source>
</reference>
<proteinExistence type="predicted"/>
<evidence type="ECO:0000313" key="2">
    <source>
        <dbReference type="EMBL" id="KAJ5328509.1"/>
    </source>
</evidence>